<sequence length="438" mass="50019">MKKSTSKNKPYYYLHGRPGPAASLPTAQVEQKYDPGSGQVYQEKEIRFSSKRNTDWARERVGRDLALKDRPPKKGTRSLAETATFELARHCEDLTPEHFASVPWSIARRVWDRLVSRGRHSFYIWRIFAVSYPGADEFGHPDYRHRVDILHPVLPYTDYFTGITSNGLHWLACLRVSPKQMSTPDVVSIHKVTNLAVLDLSDGQISLDNRTSPFDERIMRSWAELAEAGQAFQHLRVVLFGWQEHVCKWIFKYVDAFPSLCHIIVTDCPRMHQKNRREWEPFSTAAGWEARHAKRSAKDLRPVIERGHGGKGYICGLYDESAHVFEDVVHPRRPDLTAEGLPLLDAEIGTPRPWRHIVDDFPSTRTILFDNVKTKAWEEQIQGSRVVEVPQSKRLRNQEGPSQGTASPPAKRSVHPAGPRTRPGVKSAGDLLKEFLPR</sequence>
<evidence type="ECO:0000256" key="1">
    <source>
        <dbReference type="SAM" id="MobiDB-lite"/>
    </source>
</evidence>
<dbReference type="EMBL" id="KN847499">
    <property type="protein sequence ID" value="KIW11629.1"/>
    <property type="molecule type" value="Genomic_DNA"/>
</dbReference>
<gene>
    <name evidence="2" type="ORF">PV08_10931</name>
</gene>
<keyword evidence="3" id="KW-1185">Reference proteome</keyword>
<dbReference type="RefSeq" id="XP_016231845.1">
    <property type="nucleotide sequence ID" value="XM_016385243.1"/>
</dbReference>
<feature type="region of interest" description="Disordered" evidence="1">
    <location>
        <begin position="1"/>
        <end position="23"/>
    </location>
</feature>
<dbReference type="HOGENOM" id="CLU_051524_0_0_1"/>
<dbReference type="VEuPathDB" id="FungiDB:PV08_10931"/>
<dbReference type="Proteomes" id="UP000053328">
    <property type="component" value="Unassembled WGS sequence"/>
</dbReference>
<feature type="region of interest" description="Disordered" evidence="1">
    <location>
        <begin position="391"/>
        <end position="438"/>
    </location>
</feature>
<reference evidence="2 3" key="1">
    <citation type="submission" date="2015-01" db="EMBL/GenBank/DDBJ databases">
        <title>The Genome Sequence of Exophiala spinifera CBS89968.</title>
        <authorList>
            <consortium name="The Broad Institute Genomics Platform"/>
            <person name="Cuomo C."/>
            <person name="de Hoog S."/>
            <person name="Gorbushina A."/>
            <person name="Stielow B."/>
            <person name="Teixiera M."/>
            <person name="Abouelleil A."/>
            <person name="Chapman S.B."/>
            <person name="Priest M."/>
            <person name="Young S.K."/>
            <person name="Wortman J."/>
            <person name="Nusbaum C."/>
            <person name="Birren B."/>
        </authorList>
    </citation>
    <scope>NUCLEOTIDE SEQUENCE [LARGE SCALE GENOMIC DNA]</scope>
    <source>
        <strain evidence="2 3">CBS 89968</strain>
    </source>
</reference>
<proteinExistence type="predicted"/>
<organism evidence="2 3">
    <name type="scientific">Exophiala spinifera</name>
    <dbReference type="NCBI Taxonomy" id="91928"/>
    <lineage>
        <taxon>Eukaryota</taxon>
        <taxon>Fungi</taxon>
        <taxon>Dikarya</taxon>
        <taxon>Ascomycota</taxon>
        <taxon>Pezizomycotina</taxon>
        <taxon>Eurotiomycetes</taxon>
        <taxon>Chaetothyriomycetidae</taxon>
        <taxon>Chaetothyriales</taxon>
        <taxon>Herpotrichiellaceae</taxon>
        <taxon>Exophiala</taxon>
    </lineage>
</organism>
<dbReference type="AlphaFoldDB" id="A0A0D2BK28"/>
<evidence type="ECO:0000313" key="2">
    <source>
        <dbReference type="EMBL" id="KIW11629.1"/>
    </source>
</evidence>
<dbReference type="OrthoDB" id="5273928at2759"/>
<accession>A0A0D2BK28</accession>
<evidence type="ECO:0000313" key="3">
    <source>
        <dbReference type="Proteomes" id="UP000053328"/>
    </source>
</evidence>
<dbReference type="GeneID" id="27338014"/>
<protein>
    <submittedName>
        <fullName evidence="2">Uncharacterized protein</fullName>
    </submittedName>
</protein>
<name>A0A0D2BK28_9EURO</name>